<evidence type="ECO:0000256" key="1">
    <source>
        <dbReference type="SAM" id="Phobius"/>
    </source>
</evidence>
<keyword evidence="1" id="KW-0472">Membrane</keyword>
<keyword evidence="1" id="KW-0812">Transmembrane</keyword>
<feature type="transmembrane region" description="Helical" evidence="1">
    <location>
        <begin position="53"/>
        <end position="73"/>
    </location>
</feature>
<evidence type="ECO:0008006" key="4">
    <source>
        <dbReference type="Google" id="ProtNLM"/>
    </source>
</evidence>
<keyword evidence="1" id="KW-1133">Transmembrane helix</keyword>
<dbReference type="Proteomes" id="UP001174694">
    <property type="component" value="Unassembled WGS sequence"/>
</dbReference>
<keyword evidence="3" id="KW-1185">Reference proteome</keyword>
<gene>
    <name evidence="2" type="ORF">NKR23_g7268</name>
</gene>
<accession>A0AA38RMB4</accession>
<evidence type="ECO:0000313" key="3">
    <source>
        <dbReference type="Proteomes" id="UP001174694"/>
    </source>
</evidence>
<dbReference type="AlphaFoldDB" id="A0AA38RMB4"/>
<feature type="transmembrane region" description="Helical" evidence="1">
    <location>
        <begin position="12"/>
        <end position="32"/>
    </location>
</feature>
<feature type="transmembrane region" description="Helical" evidence="1">
    <location>
        <begin position="93"/>
        <end position="113"/>
    </location>
</feature>
<reference evidence="2" key="1">
    <citation type="submission" date="2022-07" db="EMBL/GenBank/DDBJ databases">
        <title>Fungi with potential for degradation of polypropylene.</title>
        <authorList>
            <person name="Gostincar C."/>
        </authorList>
    </citation>
    <scope>NUCLEOTIDE SEQUENCE</scope>
    <source>
        <strain evidence="2">EXF-13308</strain>
    </source>
</reference>
<sequence length="125" mass="14484">MNLLPHYELSLLQRMLLIWVFIIGGLVIGFQAGQQYAEAPKSWTRLTKETKPYWYTFYIFEAFMLSQITYRVFLFNMSGQLFGYEEVILDGIWFGLLGLEALMIAGLVARRLFMAVSPKSKVKAQ</sequence>
<dbReference type="EMBL" id="JANBVO010000022">
    <property type="protein sequence ID" value="KAJ9142434.1"/>
    <property type="molecule type" value="Genomic_DNA"/>
</dbReference>
<evidence type="ECO:0000313" key="2">
    <source>
        <dbReference type="EMBL" id="KAJ9142434.1"/>
    </source>
</evidence>
<organism evidence="2 3">
    <name type="scientific">Pleurostoma richardsiae</name>
    <dbReference type="NCBI Taxonomy" id="41990"/>
    <lineage>
        <taxon>Eukaryota</taxon>
        <taxon>Fungi</taxon>
        <taxon>Dikarya</taxon>
        <taxon>Ascomycota</taxon>
        <taxon>Pezizomycotina</taxon>
        <taxon>Sordariomycetes</taxon>
        <taxon>Sordariomycetidae</taxon>
        <taxon>Calosphaeriales</taxon>
        <taxon>Pleurostomataceae</taxon>
        <taxon>Pleurostoma</taxon>
    </lineage>
</organism>
<protein>
    <recommendedName>
        <fullName evidence="4">Transmembrane protein</fullName>
    </recommendedName>
</protein>
<comment type="caution">
    <text evidence="2">The sequence shown here is derived from an EMBL/GenBank/DDBJ whole genome shotgun (WGS) entry which is preliminary data.</text>
</comment>
<proteinExistence type="predicted"/>
<name>A0AA38RMB4_9PEZI</name>